<dbReference type="SUPFAM" id="SSF48452">
    <property type="entry name" value="TPR-like"/>
    <property type="match status" value="1"/>
</dbReference>
<keyword evidence="3" id="KW-1185">Reference proteome</keyword>
<dbReference type="AlphaFoldDB" id="A0A4R0IRR5"/>
<feature type="region of interest" description="Disordered" evidence="1">
    <location>
        <begin position="77"/>
        <end position="105"/>
    </location>
</feature>
<name>A0A4R0IRR5_9ACTN</name>
<dbReference type="InterPro" id="IPR011990">
    <property type="entry name" value="TPR-like_helical_dom_sf"/>
</dbReference>
<gene>
    <name evidence="2" type="ORF">E0H50_14660</name>
</gene>
<comment type="caution">
    <text evidence="2">The sequence shown here is derived from an EMBL/GenBank/DDBJ whole genome shotgun (WGS) entry which is preliminary data.</text>
</comment>
<dbReference type="GO" id="GO:0003677">
    <property type="term" value="F:DNA binding"/>
    <property type="evidence" value="ECO:0007669"/>
    <property type="project" value="InterPro"/>
</dbReference>
<dbReference type="Proteomes" id="UP000292695">
    <property type="component" value="Unassembled WGS sequence"/>
</dbReference>
<organism evidence="2 3">
    <name type="scientific">Kribbella sindirgiensis</name>
    <dbReference type="NCBI Taxonomy" id="1124744"/>
    <lineage>
        <taxon>Bacteria</taxon>
        <taxon>Bacillati</taxon>
        <taxon>Actinomycetota</taxon>
        <taxon>Actinomycetes</taxon>
        <taxon>Propionibacteriales</taxon>
        <taxon>Kribbellaceae</taxon>
        <taxon>Kribbella</taxon>
    </lineage>
</organism>
<evidence type="ECO:0000256" key="1">
    <source>
        <dbReference type="SAM" id="MobiDB-lite"/>
    </source>
</evidence>
<dbReference type="Gene3D" id="1.10.260.40">
    <property type="entry name" value="lambda repressor-like DNA-binding domains"/>
    <property type="match status" value="1"/>
</dbReference>
<sequence length="431" mass="46626">MVTVVASWNGAKASALRVALRLTVEELAGRIGGSPRGVAKWEHEPNLVPSMASQRDLDHILTTATPDERARFALLIEDQERDVPMPGTSSGEAESTPRNRSLPDSEISRASGLIVPLNGNRRSLTAPSSETLTWFEQNLRNQYTADNLLGPRALMPLMRSYVETIEQMQEKASGTVLDRLLRVGAGYAEFTGWLHHDAGDLRGAAAWATRALEWAQGGQDERMTSFVLMRRAAAALTARNGAYAARFAQAAQRFESPETGRVRIIAAVTEAHGHAISGDGSEVDRVFDAADALLERYGDEITDGDPTADRYCEPALYVKIARAKCALELGRAGDAVEAFTDVLANLPPDYHRDRGQYLGSLARAHILAEQPEAATVAAEEAYSIAIATGSTRTLSDLRGSMPGGLARWSHIPEVERFCAMLAAVQPEIGGH</sequence>
<reference evidence="2 3" key="1">
    <citation type="submission" date="2019-02" db="EMBL/GenBank/DDBJ databases">
        <title>Kribbella capetownensis sp. nov. and Kribbella speibonae sp. nov., isolated from soil.</title>
        <authorList>
            <person name="Curtis S.M."/>
            <person name="Norton I."/>
            <person name="Everest G.J."/>
            <person name="Meyers P.R."/>
        </authorList>
    </citation>
    <scope>NUCLEOTIDE SEQUENCE [LARGE SCALE GENOMIC DNA]</scope>
    <source>
        <strain evidence="2 3">DSM 27082</strain>
    </source>
</reference>
<dbReference type="RefSeq" id="WP_131288321.1">
    <property type="nucleotide sequence ID" value="NZ_SJKA01000004.1"/>
</dbReference>
<evidence type="ECO:0000313" key="2">
    <source>
        <dbReference type="EMBL" id="TCC35104.1"/>
    </source>
</evidence>
<dbReference type="EMBL" id="SJKA01000004">
    <property type="protein sequence ID" value="TCC35104.1"/>
    <property type="molecule type" value="Genomic_DNA"/>
</dbReference>
<protein>
    <submittedName>
        <fullName evidence="2">XRE family transcriptional regulator</fullName>
    </submittedName>
</protein>
<proteinExistence type="predicted"/>
<evidence type="ECO:0000313" key="3">
    <source>
        <dbReference type="Proteomes" id="UP000292695"/>
    </source>
</evidence>
<dbReference type="InterPro" id="IPR010982">
    <property type="entry name" value="Lambda_DNA-bd_dom_sf"/>
</dbReference>
<dbReference type="OrthoDB" id="4523834at2"/>
<accession>A0A4R0IRR5</accession>
<feature type="compositionally biased region" description="Basic and acidic residues" evidence="1">
    <location>
        <begin position="95"/>
        <end position="105"/>
    </location>
</feature>